<evidence type="ECO:0000313" key="2">
    <source>
        <dbReference type="Proteomes" id="UP000183832"/>
    </source>
</evidence>
<proteinExistence type="predicted"/>
<accession>A0A1J1I7E1</accession>
<protein>
    <submittedName>
        <fullName evidence="1">CLUMA_CG008362, isoform A</fullName>
    </submittedName>
</protein>
<name>A0A1J1I7E1_9DIPT</name>
<dbReference type="Proteomes" id="UP000183832">
    <property type="component" value="Unassembled WGS sequence"/>
</dbReference>
<reference evidence="1 2" key="1">
    <citation type="submission" date="2015-04" db="EMBL/GenBank/DDBJ databases">
        <authorList>
            <person name="Syromyatnikov M.Y."/>
            <person name="Popov V.N."/>
        </authorList>
    </citation>
    <scope>NUCLEOTIDE SEQUENCE [LARGE SCALE GENOMIC DNA]</scope>
</reference>
<sequence length="72" mass="8088">MTATTITRIAISDKRQWKNRDVVSKTPAISNMINSKSVKLKAKVFVISPEKLILSLYPPEKPSNLSQSLLFN</sequence>
<dbReference type="EMBL" id="CVRI01000040">
    <property type="protein sequence ID" value="CRK94870.1"/>
    <property type="molecule type" value="Genomic_DNA"/>
</dbReference>
<organism evidence="1 2">
    <name type="scientific">Clunio marinus</name>
    <dbReference type="NCBI Taxonomy" id="568069"/>
    <lineage>
        <taxon>Eukaryota</taxon>
        <taxon>Metazoa</taxon>
        <taxon>Ecdysozoa</taxon>
        <taxon>Arthropoda</taxon>
        <taxon>Hexapoda</taxon>
        <taxon>Insecta</taxon>
        <taxon>Pterygota</taxon>
        <taxon>Neoptera</taxon>
        <taxon>Endopterygota</taxon>
        <taxon>Diptera</taxon>
        <taxon>Nematocera</taxon>
        <taxon>Chironomoidea</taxon>
        <taxon>Chironomidae</taxon>
        <taxon>Clunio</taxon>
    </lineage>
</organism>
<gene>
    <name evidence="1" type="ORF">CLUMA_CG008362</name>
</gene>
<dbReference type="AlphaFoldDB" id="A0A1J1I7E1"/>
<evidence type="ECO:0000313" key="1">
    <source>
        <dbReference type="EMBL" id="CRK94870.1"/>
    </source>
</evidence>
<keyword evidence="2" id="KW-1185">Reference proteome</keyword>